<dbReference type="PANTHER" id="PTHR30069">
    <property type="entry name" value="TONB-DEPENDENT OUTER MEMBRANE RECEPTOR"/>
    <property type="match status" value="1"/>
</dbReference>
<dbReference type="PROSITE" id="PS52016">
    <property type="entry name" value="TONB_DEPENDENT_REC_3"/>
    <property type="match status" value="1"/>
</dbReference>
<dbReference type="GO" id="GO:0044718">
    <property type="term" value="P:siderophore transmembrane transport"/>
    <property type="evidence" value="ECO:0007669"/>
    <property type="project" value="TreeGrafter"/>
</dbReference>
<dbReference type="Gene3D" id="2.40.170.20">
    <property type="entry name" value="TonB-dependent receptor, beta-barrel domain"/>
    <property type="match status" value="1"/>
</dbReference>
<dbReference type="Pfam" id="PF07715">
    <property type="entry name" value="Plug"/>
    <property type="match status" value="1"/>
</dbReference>
<dbReference type="InterPro" id="IPR039426">
    <property type="entry name" value="TonB-dep_rcpt-like"/>
</dbReference>
<protein>
    <submittedName>
        <fullName evidence="13">TonB-dependent receptor</fullName>
    </submittedName>
</protein>
<keyword evidence="6 8" id="KW-0472">Membrane</keyword>
<keyword evidence="5 9" id="KW-0798">TonB box</keyword>
<name>A0AAE7E352_9BACT</name>
<keyword evidence="3 8" id="KW-1134">Transmembrane beta strand</keyword>
<dbReference type="InterPro" id="IPR036942">
    <property type="entry name" value="Beta-barrel_TonB_sf"/>
</dbReference>
<dbReference type="GO" id="GO:0015344">
    <property type="term" value="F:siderophore uptake transmembrane transporter activity"/>
    <property type="evidence" value="ECO:0007669"/>
    <property type="project" value="TreeGrafter"/>
</dbReference>
<evidence type="ECO:0000256" key="3">
    <source>
        <dbReference type="ARBA" id="ARBA00022452"/>
    </source>
</evidence>
<dbReference type="CDD" id="cd01347">
    <property type="entry name" value="ligand_gated_channel"/>
    <property type="match status" value="1"/>
</dbReference>
<evidence type="ECO:0000259" key="12">
    <source>
        <dbReference type="Pfam" id="PF07715"/>
    </source>
</evidence>
<evidence type="ECO:0000256" key="8">
    <source>
        <dbReference type="PROSITE-ProRule" id="PRU01360"/>
    </source>
</evidence>
<dbReference type="KEGG" id="avp:AVENP_0886"/>
<evidence type="ECO:0000256" key="9">
    <source>
        <dbReference type="RuleBase" id="RU003357"/>
    </source>
</evidence>
<evidence type="ECO:0000256" key="1">
    <source>
        <dbReference type="ARBA" id="ARBA00004571"/>
    </source>
</evidence>
<keyword evidence="4 8" id="KW-0812">Transmembrane</keyword>
<dbReference type="Pfam" id="PF00593">
    <property type="entry name" value="TonB_dep_Rec_b-barrel"/>
    <property type="match status" value="1"/>
</dbReference>
<keyword evidence="14" id="KW-1185">Reference proteome</keyword>
<feature type="domain" description="TonB-dependent receptor-like beta-barrel" evidence="11">
    <location>
        <begin position="233"/>
        <end position="609"/>
    </location>
</feature>
<evidence type="ECO:0000256" key="10">
    <source>
        <dbReference type="SAM" id="SignalP"/>
    </source>
</evidence>
<dbReference type="EMBL" id="CP053840">
    <property type="protein sequence ID" value="QKF66445.1"/>
    <property type="molecule type" value="Genomic_DNA"/>
</dbReference>
<comment type="similarity">
    <text evidence="8 9">Belongs to the TonB-dependent receptor family.</text>
</comment>
<sequence>MKKLISLSLITTAVLLNASEVQTLDTISVVETANSTIIKDVSAEQIKSADLAEALSKNVPSISIVRRSGIANDIILRGQKKDNINILLDDAKIYGACPNRMDPATSHVLSNNVESIKIIEGPYDVENFGTLSGLVKVETKEPTKDVHGEINLNAGSYGYKKASATVSGGTDRVKLLISTSTEQSDQYKDGNGDNFSEQQIAKGIPTTNQYIDSSKKAYEKKTLLTKGQFNIDDDSEIKLSYTANRSDEVLYPTGTMDADYDDSNIYTVGYAARNLGDLSKELNLDYYYSDVDHPMSTKLRNNGSVNYMTARYKTSIWGSKIKNSMEIADSLVTVGLDTSVRNWRGEMYRTNVSTGATSMNSTPLASTDTTNKAIFSKVEKSFGKLDLEVGTRYDYSDVDSSDEAKNDKKYVGLNANIFAIYNVDKDMKYFAGVGKSSRVPDARELYSSTGNSDLDQTKNYEADLGFDKTIGNFNIKPKLFYSVLKDYIYNAGTKFENIDAKIYGLDISGLYAMTDNLSLDYGVAYQRGKKDDNATDKDLAEIPPLKANLALNYEMDKSKYTAEVIAVDKWDSYDSSAKEQELSGYALFNLKYANQLHKNFGVTIGVDNLFDKVYNSTNTYQDITYASVGSERVLFNDPGRYGYVNLKYSF</sequence>
<evidence type="ECO:0000256" key="7">
    <source>
        <dbReference type="ARBA" id="ARBA00023237"/>
    </source>
</evidence>
<dbReference type="PANTHER" id="PTHR30069:SF49">
    <property type="entry name" value="OUTER MEMBRANE PROTEIN C"/>
    <property type="match status" value="1"/>
</dbReference>
<evidence type="ECO:0000259" key="11">
    <source>
        <dbReference type="Pfam" id="PF00593"/>
    </source>
</evidence>
<evidence type="ECO:0000256" key="6">
    <source>
        <dbReference type="ARBA" id="ARBA00023136"/>
    </source>
</evidence>
<organism evidence="13 14">
    <name type="scientific">Arcobacter venerupis</name>
    <dbReference type="NCBI Taxonomy" id="1054033"/>
    <lineage>
        <taxon>Bacteria</taxon>
        <taxon>Pseudomonadati</taxon>
        <taxon>Campylobacterota</taxon>
        <taxon>Epsilonproteobacteria</taxon>
        <taxon>Campylobacterales</taxon>
        <taxon>Arcobacteraceae</taxon>
        <taxon>Arcobacter</taxon>
    </lineage>
</organism>
<dbReference type="Proteomes" id="UP000503482">
    <property type="component" value="Chromosome"/>
</dbReference>
<evidence type="ECO:0000313" key="14">
    <source>
        <dbReference type="Proteomes" id="UP000503482"/>
    </source>
</evidence>
<dbReference type="InterPro" id="IPR012910">
    <property type="entry name" value="Plug_dom"/>
</dbReference>
<dbReference type="AlphaFoldDB" id="A0AAE7E352"/>
<dbReference type="Gene3D" id="2.170.130.10">
    <property type="entry name" value="TonB-dependent receptor, plug domain"/>
    <property type="match status" value="1"/>
</dbReference>
<feature type="domain" description="TonB-dependent receptor plug" evidence="12">
    <location>
        <begin position="39"/>
        <end position="125"/>
    </location>
</feature>
<dbReference type="RefSeq" id="WP_128357412.1">
    <property type="nucleotide sequence ID" value="NZ_CP053840.1"/>
</dbReference>
<comment type="subcellular location">
    <subcellularLocation>
        <location evidence="1 8">Cell outer membrane</location>
        <topology evidence="1 8">Multi-pass membrane protein</topology>
    </subcellularLocation>
</comment>
<gene>
    <name evidence="13" type="ORF">AVENP_0886</name>
</gene>
<feature type="signal peptide" evidence="10">
    <location>
        <begin position="1"/>
        <end position="18"/>
    </location>
</feature>
<keyword evidence="13" id="KW-0675">Receptor</keyword>
<evidence type="ECO:0000256" key="2">
    <source>
        <dbReference type="ARBA" id="ARBA00022448"/>
    </source>
</evidence>
<evidence type="ECO:0000313" key="13">
    <source>
        <dbReference type="EMBL" id="QKF66445.1"/>
    </source>
</evidence>
<keyword evidence="10" id="KW-0732">Signal</keyword>
<dbReference type="GO" id="GO:0009279">
    <property type="term" value="C:cell outer membrane"/>
    <property type="evidence" value="ECO:0007669"/>
    <property type="project" value="UniProtKB-SubCell"/>
</dbReference>
<reference evidence="13 14" key="1">
    <citation type="submission" date="2020-05" db="EMBL/GenBank/DDBJ databases">
        <title>Complete genome sequencing of Campylobacter and Arcobacter type strains.</title>
        <authorList>
            <person name="Miller W.G."/>
            <person name="Yee E."/>
        </authorList>
    </citation>
    <scope>NUCLEOTIDE SEQUENCE [LARGE SCALE GENOMIC DNA]</scope>
    <source>
        <strain evidence="13 14">LMG 26156</strain>
    </source>
</reference>
<accession>A0AAE7E352</accession>
<feature type="chain" id="PRO_5041958153" evidence="10">
    <location>
        <begin position="19"/>
        <end position="650"/>
    </location>
</feature>
<dbReference type="InterPro" id="IPR000531">
    <property type="entry name" value="Beta-barrel_TonB"/>
</dbReference>
<evidence type="ECO:0000256" key="5">
    <source>
        <dbReference type="ARBA" id="ARBA00023077"/>
    </source>
</evidence>
<keyword evidence="7 8" id="KW-0998">Cell outer membrane</keyword>
<proteinExistence type="inferred from homology"/>
<dbReference type="InterPro" id="IPR037066">
    <property type="entry name" value="Plug_dom_sf"/>
</dbReference>
<evidence type="ECO:0000256" key="4">
    <source>
        <dbReference type="ARBA" id="ARBA00022692"/>
    </source>
</evidence>
<dbReference type="SUPFAM" id="SSF56935">
    <property type="entry name" value="Porins"/>
    <property type="match status" value="1"/>
</dbReference>
<keyword evidence="2 8" id="KW-0813">Transport</keyword>